<feature type="chain" id="PRO_5021853402" evidence="8">
    <location>
        <begin position="22"/>
        <end position="343"/>
    </location>
</feature>
<feature type="active site" description="Proton acceptor" evidence="5">
    <location>
        <position position="42"/>
    </location>
</feature>
<comment type="caution">
    <text evidence="9">The sequence shown here is derived from an EMBL/GenBank/DDBJ whole genome shotgun (WGS) entry which is preliminary data.</text>
</comment>
<dbReference type="PANTHER" id="PTHR43817:SF1">
    <property type="entry name" value="HYDROLASE, FAMILY 43, PUTATIVE (AFU_ORTHOLOGUE AFUA_3G01660)-RELATED"/>
    <property type="match status" value="1"/>
</dbReference>
<dbReference type="Pfam" id="PF04616">
    <property type="entry name" value="Glyco_hydro_43"/>
    <property type="match status" value="1"/>
</dbReference>
<comment type="similarity">
    <text evidence="1 7">Belongs to the glycosyl hydrolase 43 family.</text>
</comment>
<evidence type="ECO:0000256" key="3">
    <source>
        <dbReference type="ARBA" id="ARBA00022801"/>
    </source>
</evidence>
<reference evidence="9 10" key="1">
    <citation type="journal article" date="2019" name="New Phytol.">
        <title>Comparative genomics reveals unique wood-decay strategies and fruiting body development in the Schizophyllaceae.</title>
        <authorList>
            <person name="Almasi E."/>
            <person name="Sahu N."/>
            <person name="Krizsan K."/>
            <person name="Balint B."/>
            <person name="Kovacs G.M."/>
            <person name="Kiss B."/>
            <person name="Cseklye J."/>
            <person name="Drula E."/>
            <person name="Henrissat B."/>
            <person name="Nagy I."/>
            <person name="Chovatia M."/>
            <person name="Adam C."/>
            <person name="LaButti K."/>
            <person name="Lipzen A."/>
            <person name="Riley R."/>
            <person name="Grigoriev I.V."/>
            <person name="Nagy L.G."/>
        </authorList>
    </citation>
    <scope>NUCLEOTIDE SEQUENCE [LARGE SCALE GENOMIC DNA]</scope>
    <source>
        <strain evidence="9 10">NL-1724</strain>
    </source>
</reference>
<dbReference type="Gene3D" id="2.115.10.20">
    <property type="entry name" value="Glycosyl hydrolase domain, family 43"/>
    <property type="match status" value="1"/>
</dbReference>
<dbReference type="CDD" id="cd18820">
    <property type="entry name" value="GH43_LbAraf43-like"/>
    <property type="match status" value="1"/>
</dbReference>
<evidence type="ECO:0000256" key="1">
    <source>
        <dbReference type="ARBA" id="ARBA00009865"/>
    </source>
</evidence>
<dbReference type="InterPro" id="IPR023296">
    <property type="entry name" value="Glyco_hydro_beta-prop_sf"/>
</dbReference>
<feature type="signal peptide" evidence="8">
    <location>
        <begin position="1"/>
        <end position="21"/>
    </location>
</feature>
<dbReference type="GO" id="GO:0005975">
    <property type="term" value="P:carbohydrate metabolic process"/>
    <property type="evidence" value="ECO:0007669"/>
    <property type="project" value="InterPro"/>
</dbReference>
<dbReference type="EMBL" id="VDMD01000003">
    <property type="protein sequence ID" value="TRM66713.1"/>
    <property type="molecule type" value="Genomic_DNA"/>
</dbReference>
<dbReference type="PANTHER" id="PTHR43817">
    <property type="entry name" value="GLYCOSYL HYDROLASE"/>
    <property type="match status" value="1"/>
</dbReference>
<keyword evidence="10" id="KW-1185">Reference proteome</keyword>
<keyword evidence="3 7" id="KW-0378">Hydrolase</keyword>
<dbReference type="InterPro" id="IPR006710">
    <property type="entry name" value="Glyco_hydro_43"/>
</dbReference>
<evidence type="ECO:0000256" key="6">
    <source>
        <dbReference type="PIRSR" id="PIRSR606710-2"/>
    </source>
</evidence>
<feature type="active site" description="Proton donor" evidence="5">
    <location>
        <position position="217"/>
    </location>
</feature>
<sequence length="343" mass="38209">MTMAQLSLLFLLVAYSVAVSARSFRRQEDTFTNPINQAKGADPCMRLINGTYFMTSTQNTDISMWMSDTVEGLHTAEKITLFTDDTEGRNFDFWAPEFWYLDGTWYIYYAVAGNYDDNTHRMHVLRGGTDEADPSTGPYEYVGPLIPDNFDTWAVDGSILELDDARYFVFSGQQTDTPWTQCLYISAMSDPVTLTGDAQIISCPEYTWETAATPVQEGPEPITYDGTTYIVYSASHCSTIDYALGLLTLTTGANPMLAASWTKNSEPLFSKDEEAGVYGPGHHFMFQTGDGYYFAYHGKTLEDQYSCGDERTTRVQPFTFNSTGPVFPAPVAVDVAVPEPSLL</sequence>
<proteinExistence type="inferred from homology"/>
<evidence type="ECO:0000313" key="10">
    <source>
        <dbReference type="Proteomes" id="UP000320762"/>
    </source>
</evidence>
<dbReference type="Proteomes" id="UP000320762">
    <property type="component" value="Unassembled WGS sequence"/>
</dbReference>
<evidence type="ECO:0000256" key="4">
    <source>
        <dbReference type="ARBA" id="ARBA00023295"/>
    </source>
</evidence>
<evidence type="ECO:0000313" key="9">
    <source>
        <dbReference type="EMBL" id="TRM66713.1"/>
    </source>
</evidence>
<dbReference type="SUPFAM" id="SSF75005">
    <property type="entry name" value="Arabinanase/levansucrase/invertase"/>
    <property type="match status" value="1"/>
</dbReference>
<organism evidence="9 10">
    <name type="scientific">Schizophyllum amplum</name>
    <dbReference type="NCBI Taxonomy" id="97359"/>
    <lineage>
        <taxon>Eukaryota</taxon>
        <taxon>Fungi</taxon>
        <taxon>Dikarya</taxon>
        <taxon>Basidiomycota</taxon>
        <taxon>Agaricomycotina</taxon>
        <taxon>Agaricomycetes</taxon>
        <taxon>Agaricomycetidae</taxon>
        <taxon>Agaricales</taxon>
        <taxon>Schizophyllaceae</taxon>
        <taxon>Schizophyllum</taxon>
    </lineage>
</organism>
<evidence type="ECO:0000256" key="7">
    <source>
        <dbReference type="RuleBase" id="RU361187"/>
    </source>
</evidence>
<name>A0A550CPH9_9AGAR</name>
<dbReference type="GO" id="GO:0004553">
    <property type="term" value="F:hydrolase activity, hydrolyzing O-glycosyl compounds"/>
    <property type="evidence" value="ECO:0007669"/>
    <property type="project" value="InterPro"/>
</dbReference>
<feature type="site" description="Important for catalytic activity, responsible for pKa modulation of the active site Glu and correct orientation of both the proton donor and substrate" evidence="6">
    <location>
        <position position="156"/>
    </location>
</feature>
<dbReference type="STRING" id="97359.A0A550CPH9"/>
<accession>A0A550CPH9</accession>
<gene>
    <name evidence="9" type="ORF">BD626DRAFT_483606</name>
</gene>
<evidence type="ECO:0000256" key="5">
    <source>
        <dbReference type="PIRSR" id="PIRSR606710-1"/>
    </source>
</evidence>
<protein>
    <submittedName>
        <fullName evidence="9">Glycosyl hydrolase</fullName>
    </submittedName>
</protein>
<dbReference type="AlphaFoldDB" id="A0A550CPH9"/>
<keyword evidence="4 7" id="KW-0326">Glycosidase</keyword>
<evidence type="ECO:0000256" key="8">
    <source>
        <dbReference type="SAM" id="SignalP"/>
    </source>
</evidence>
<evidence type="ECO:0000256" key="2">
    <source>
        <dbReference type="ARBA" id="ARBA00022729"/>
    </source>
</evidence>
<dbReference type="OrthoDB" id="272289at2759"/>
<keyword evidence="2 8" id="KW-0732">Signal</keyword>